<comment type="caution">
    <text evidence="4">The sequence shown here is derived from an EMBL/GenBank/DDBJ whole genome shotgun (WGS) entry which is preliminary data.</text>
</comment>
<evidence type="ECO:0000313" key="4">
    <source>
        <dbReference type="EMBL" id="SMP34404.1"/>
    </source>
</evidence>
<keyword evidence="2" id="KW-0812">Transmembrane</keyword>
<feature type="transmembrane region" description="Helical" evidence="2">
    <location>
        <begin position="66"/>
        <end position="83"/>
    </location>
</feature>
<name>A0ABY1PIT7_9RHOB</name>
<feature type="region of interest" description="Disordered" evidence="1">
    <location>
        <begin position="1"/>
        <end position="20"/>
    </location>
</feature>
<feature type="transmembrane region" description="Helical" evidence="2">
    <location>
        <begin position="135"/>
        <end position="153"/>
    </location>
</feature>
<accession>A0ABY1PIT7</accession>
<feature type="transmembrane region" description="Helical" evidence="2">
    <location>
        <begin position="103"/>
        <end position="129"/>
    </location>
</feature>
<feature type="transmembrane region" description="Helical" evidence="2">
    <location>
        <begin position="27"/>
        <end position="46"/>
    </location>
</feature>
<reference evidence="4 5" key="1">
    <citation type="submission" date="2017-05" db="EMBL/GenBank/DDBJ databases">
        <authorList>
            <person name="Varghese N."/>
            <person name="Submissions S."/>
        </authorList>
    </citation>
    <scope>NUCLEOTIDE SEQUENCE [LARGE SCALE GENOMIC DNA]</scope>
    <source>
        <strain evidence="4 5">DSM 29734</strain>
    </source>
</reference>
<dbReference type="Pfam" id="PF07331">
    <property type="entry name" value="TctB"/>
    <property type="match status" value="1"/>
</dbReference>
<gene>
    <name evidence="4" type="ORF">SAMN06265373_11026</name>
</gene>
<feature type="domain" description="DUF1468" evidence="3">
    <location>
        <begin position="32"/>
        <end position="162"/>
    </location>
</feature>
<sequence>MGGHTHLQEGNPVQPAMDKSSKRRANISRYAVPAGIIVFCAWAYWLSTQFERVPPILKRGMQPEDFPQLVIGLIIMLSVYLIFRDDSKAPEPLTKMVQMTIGLLIGFLLIAEIDLFLGLGLFAVSLTALWGERRAWALILVGIIAPVAVFFMFDGIFEVRFPRGLLTNLWYE</sequence>
<evidence type="ECO:0000313" key="5">
    <source>
        <dbReference type="Proteomes" id="UP001157961"/>
    </source>
</evidence>
<protein>
    <submittedName>
        <fullName evidence="4">Tripartite tricarboxylate transporter TctB family protein</fullName>
    </submittedName>
</protein>
<evidence type="ECO:0000256" key="2">
    <source>
        <dbReference type="SAM" id="Phobius"/>
    </source>
</evidence>
<dbReference type="Proteomes" id="UP001157961">
    <property type="component" value="Unassembled WGS sequence"/>
</dbReference>
<proteinExistence type="predicted"/>
<dbReference type="InterPro" id="IPR009936">
    <property type="entry name" value="DUF1468"/>
</dbReference>
<evidence type="ECO:0000259" key="3">
    <source>
        <dbReference type="Pfam" id="PF07331"/>
    </source>
</evidence>
<dbReference type="RefSeq" id="WP_283427708.1">
    <property type="nucleotide sequence ID" value="NZ_FXTY01000010.1"/>
</dbReference>
<organism evidence="4 5">
    <name type="scientific">Shimia sagamensis</name>
    <dbReference type="NCBI Taxonomy" id="1566352"/>
    <lineage>
        <taxon>Bacteria</taxon>
        <taxon>Pseudomonadati</taxon>
        <taxon>Pseudomonadota</taxon>
        <taxon>Alphaproteobacteria</taxon>
        <taxon>Rhodobacterales</taxon>
        <taxon>Roseobacteraceae</taxon>
    </lineage>
</organism>
<keyword evidence="2" id="KW-0472">Membrane</keyword>
<keyword evidence="2" id="KW-1133">Transmembrane helix</keyword>
<dbReference type="EMBL" id="FXTY01000010">
    <property type="protein sequence ID" value="SMP34404.1"/>
    <property type="molecule type" value="Genomic_DNA"/>
</dbReference>
<keyword evidence="5" id="KW-1185">Reference proteome</keyword>
<evidence type="ECO:0000256" key="1">
    <source>
        <dbReference type="SAM" id="MobiDB-lite"/>
    </source>
</evidence>